<dbReference type="SUPFAM" id="SSF55811">
    <property type="entry name" value="Nudix"/>
    <property type="match status" value="1"/>
</dbReference>
<organism evidence="5 6">
    <name type="scientific">Corynebacterium mastitidis</name>
    <dbReference type="NCBI Taxonomy" id="161890"/>
    <lineage>
        <taxon>Bacteria</taxon>
        <taxon>Bacillati</taxon>
        <taxon>Actinomycetota</taxon>
        <taxon>Actinomycetes</taxon>
        <taxon>Mycobacteriales</taxon>
        <taxon>Corynebacteriaceae</taxon>
        <taxon>Corynebacterium</taxon>
    </lineage>
</organism>
<reference evidence="5 6" key="1">
    <citation type="submission" date="2024-02" db="EMBL/GenBank/DDBJ databases">
        <title>Whole genome sequencing and characterization of Corynebacterium isolated from the ocular surface of dry eye disease sufferers.</title>
        <authorList>
            <person name="Naqvi M."/>
        </authorList>
    </citation>
    <scope>NUCLEOTIDE SEQUENCE [LARGE SCALE GENOMIC DNA]</scope>
    <source>
        <strain evidence="5 6">PCRF</strain>
    </source>
</reference>
<dbReference type="PROSITE" id="PS00893">
    <property type="entry name" value="NUDIX_BOX"/>
    <property type="match status" value="1"/>
</dbReference>
<keyword evidence="2" id="KW-0378">Hydrolase</keyword>
<accession>A0ABU8NXL9</accession>
<evidence type="ECO:0000256" key="3">
    <source>
        <dbReference type="SAM" id="MobiDB-lite"/>
    </source>
</evidence>
<dbReference type="PANTHER" id="PTHR43046:SF2">
    <property type="entry name" value="8-OXO-DGTP DIPHOSPHATASE-RELATED"/>
    <property type="match status" value="1"/>
</dbReference>
<comment type="caution">
    <text evidence="5">The sequence shown here is derived from an EMBL/GenBank/DDBJ whole genome shotgun (WGS) entry which is preliminary data.</text>
</comment>
<dbReference type="CDD" id="cd04690">
    <property type="entry name" value="NUDIX_Hydrolase"/>
    <property type="match status" value="1"/>
</dbReference>
<name>A0ABU8NXL9_9CORY</name>
<dbReference type="Pfam" id="PF00293">
    <property type="entry name" value="NUDIX"/>
    <property type="match status" value="1"/>
</dbReference>
<dbReference type="InterPro" id="IPR000086">
    <property type="entry name" value="NUDIX_hydrolase_dom"/>
</dbReference>
<keyword evidence="6" id="KW-1185">Reference proteome</keyword>
<comment type="cofactor">
    <cofactor evidence="1">
        <name>Mg(2+)</name>
        <dbReference type="ChEBI" id="CHEBI:18420"/>
    </cofactor>
</comment>
<proteinExistence type="predicted"/>
<sequence length="156" mass="16827">MSGEPEEPGDERRGGEAPAGRGPIRIAAVILRNAAGEVLTVRKRHTGAFMFPGGKREPGEAAVDTARREIAEELGLHLHAEDLTPLGAMSAPAANEPGRRVECEVFEWGGRLDRLPEVRAEIAQARFYPVASAAAELAPLTRDVVFPYLLGIHQED</sequence>
<dbReference type="InterPro" id="IPR020084">
    <property type="entry name" value="NUDIX_hydrolase_CS"/>
</dbReference>
<gene>
    <name evidence="5" type="ORF">V5S96_05210</name>
</gene>
<evidence type="ECO:0000256" key="2">
    <source>
        <dbReference type="ARBA" id="ARBA00022801"/>
    </source>
</evidence>
<dbReference type="PANTHER" id="PTHR43046">
    <property type="entry name" value="GDP-MANNOSE MANNOSYL HYDROLASE"/>
    <property type="match status" value="1"/>
</dbReference>
<feature type="domain" description="Nudix hydrolase" evidence="4">
    <location>
        <begin position="22"/>
        <end position="150"/>
    </location>
</feature>
<dbReference type="RefSeq" id="WP_337890058.1">
    <property type="nucleotide sequence ID" value="NZ_JBAHVI010000005.1"/>
</dbReference>
<evidence type="ECO:0000256" key="1">
    <source>
        <dbReference type="ARBA" id="ARBA00001946"/>
    </source>
</evidence>
<evidence type="ECO:0000313" key="5">
    <source>
        <dbReference type="EMBL" id="MEJ4099759.1"/>
    </source>
</evidence>
<protein>
    <submittedName>
        <fullName evidence="5">NUDIX domain-containing protein</fullName>
    </submittedName>
</protein>
<dbReference type="InterPro" id="IPR015797">
    <property type="entry name" value="NUDIX_hydrolase-like_dom_sf"/>
</dbReference>
<dbReference type="Proteomes" id="UP001359781">
    <property type="component" value="Unassembled WGS sequence"/>
</dbReference>
<dbReference type="Gene3D" id="3.90.79.10">
    <property type="entry name" value="Nucleoside Triphosphate Pyrophosphohydrolase"/>
    <property type="match status" value="1"/>
</dbReference>
<feature type="region of interest" description="Disordered" evidence="3">
    <location>
        <begin position="1"/>
        <end position="20"/>
    </location>
</feature>
<dbReference type="EMBL" id="JBAHVJ010000005">
    <property type="protein sequence ID" value="MEJ4099759.1"/>
    <property type="molecule type" value="Genomic_DNA"/>
</dbReference>
<evidence type="ECO:0000259" key="4">
    <source>
        <dbReference type="PROSITE" id="PS51462"/>
    </source>
</evidence>
<dbReference type="PROSITE" id="PS51462">
    <property type="entry name" value="NUDIX"/>
    <property type="match status" value="1"/>
</dbReference>
<evidence type="ECO:0000313" key="6">
    <source>
        <dbReference type="Proteomes" id="UP001359781"/>
    </source>
</evidence>